<proteinExistence type="predicted"/>
<dbReference type="Ensembl" id="ENSOART00020059419.1">
    <property type="protein sequence ID" value="ENSOARP00020037786.1"/>
    <property type="gene ID" value="ENSOARG00020028345.1"/>
</dbReference>
<organism evidence="1">
    <name type="scientific">Ovis aries</name>
    <name type="common">Sheep</name>
    <dbReference type="NCBI Taxonomy" id="9940"/>
    <lineage>
        <taxon>Eukaryota</taxon>
        <taxon>Metazoa</taxon>
        <taxon>Chordata</taxon>
        <taxon>Craniata</taxon>
        <taxon>Vertebrata</taxon>
        <taxon>Euteleostomi</taxon>
        <taxon>Mammalia</taxon>
        <taxon>Eutheria</taxon>
        <taxon>Laurasiatheria</taxon>
        <taxon>Artiodactyla</taxon>
        <taxon>Ruminantia</taxon>
        <taxon>Pecora</taxon>
        <taxon>Bovidae</taxon>
        <taxon>Caprinae</taxon>
        <taxon>Ovis</taxon>
    </lineage>
</organism>
<reference evidence="1" key="3">
    <citation type="submission" date="2025-09" db="UniProtKB">
        <authorList>
            <consortium name="Ensembl"/>
        </authorList>
    </citation>
    <scope>IDENTIFICATION</scope>
</reference>
<accession>A0AC11CYS3</accession>
<sequence length="175" mass="19865">MFIESVMPSNHLILCRPLLLPSVFPSIRVFSNELDLCIRWPKYWSFSFNISPSNEHPGLISFRVDWLDILAVQGTLKSLLQHHSSKASILQCSAFFIVQLSHPYMTTGKTIALIRWTFVDKVMSLLFNMLSRLVITFLPKSKCLLISWLQSPSAVILEPPKIKSATVSTVFLSVL</sequence>
<name>A0AC11CYS3_SHEEP</name>
<evidence type="ECO:0000313" key="1">
    <source>
        <dbReference type="Ensembl" id="ENSOARP00020037786.1"/>
    </source>
</evidence>
<protein>
    <submittedName>
        <fullName evidence="1">Uncharacterized protein</fullName>
    </submittedName>
</protein>
<reference evidence="1" key="2">
    <citation type="submission" date="2025-08" db="UniProtKB">
        <authorList>
            <consortium name="Ensembl"/>
        </authorList>
    </citation>
    <scope>IDENTIFICATION</scope>
</reference>
<reference evidence="1" key="1">
    <citation type="submission" date="2020-11" db="EMBL/GenBank/DDBJ databases">
        <authorList>
            <person name="Davenport K.M."/>
            <person name="Bickhart D.M."/>
            <person name="Smith T.P.L."/>
            <person name="Murdoch B.M."/>
            <person name="Rosen B.D."/>
        </authorList>
    </citation>
    <scope>NUCLEOTIDE SEQUENCE [LARGE SCALE GENOMIC DNA]</scope>
    <source>
        <strain evidence="1">OAR_USU_Benz2616</strain>
    </source>
</reference>